<feature type="region of interest" description="Disordered" evidence="1">
    <location>
        <begin position="251"/>
        <end position="270"/>
    </location>
</feature>
<gene>
    <name evidence="3" type="ORF">IAA98_09555</name>
</gene>
<evidence type="ECO:0000313" key="3">
    <source>
        <dbReference type="EMBL" id="HIT75819.1"/>
    </source>
</evidence>
<dbReference type="AlphaFoldDB" id="A0A9D1GYH5"/>
<feature type="region of interest" description="Disordered" evidence="1">
    <location>
        <begin position="277"/>
        <end position="304"/>
    </location>
</feature>
<dbReference type="Proteomes" id="UP000886842">
    <property type="component" value="Unassembled WGS sequence"/>
</dbReference>
<sequence length="322" mass="31978">MKLTVKARVSVLAGALAAASLIAAPAAVSQAALTTTCVGEAGAVTVPGDLVVPKDKSCVLDGTTVEGKVTVRSGADLVVTGGSFADVVVIQENGYLDMTDTTVEGRVTSRGGFGVYTSGSSVGSFVETGAGDGTPFLYAEGLTANGAVKVTNGEAYLKDSTLKGVTAENPLYADVVNSTLAGALTVTGARSGSQVCASEVDGVATFSGNAGVQLGSGTLFGTCDGGSNYFGKDVAIDDNTEGVQLNGNIIRGSLTGEGNDPAPVGDDNRVRGAQEGQFADLQPGASTMSRKAAPAPKADLDKAADRKADALTAAAKSGKAQL</sequence>
<dbReference type="EMBL" id="DVLP01000283">
    <property type="protein sequence ID" value="HIT75819.1"/>
    <property type="molecule type" value="Genomic_DNA"/>
</dbReference>
<evidence type="ECO:0000313" key="4">
    <source>
        <dbReference type="Proteomes" id="UP000886842"/>
    </source>
</evidence>
<feature type="chain" id="PRO_5038898246" evidence="2">
    <location>
        <begin position="32"/>
        <end position="322"/>
    </location>
</feature>
<organism evidence="3 4">
    <name type="scientific">Candidatus Avipropionibacterium avicola</name>
    <dbReference type="NCBI Taxonomy" id="2840701"/>
    <lineage>
        <taxon>Bacteria</taxon>
        <taxon>Bacillati</taxon>
        <taxon>Actinomycetota</taxon>
        <taxon>Actinomycetes</taxon>
        <taxon>Propionibacteriales</taxon>
        <taxon>Propionibacteriaceae</taxon>
        <taxon>Propionibacteriaceae incertae sedis</taxon>
        <taxon>Candidatus Avipropionibacterium</taxon>
    </lineage>
</organism>
<feature type="signal peptide" evidence="2">
    <location>
        <begin position="1"/>
        <end position="31"/>
    </location>
</feature>
<evidence type="ECO:0000256" key="2">
    <source>
        <dbReference type="SAM" id="SignalP"/>
    </source>
</evidence>
<proteinExistence type="predicted"/>
<evidence type="ECO:0000256" key="1">
    <source>
        <dbReference type="SAM" id="MobiDB-lite"/>
    </source>
</evidence>
<reference evidence="3" key="1">
    <citation type="submission" date="2020-10" db="EMBL/GenBank/DDBJ databases">
        <authorList>
            <person name="Gilroy R."/>
        </authorList>
    </citation>
    <scope>NUCLEOTIDE SEQUENCE</scope>
    <source>
        <strain evidence="3">ChiGjej1B1-24693</strain>
    </source>
</reference>
<protein>
    <submittedName>
        <fullName evidence="3">Uncharacterized protein</fullName>
    </submittedName>
</protein>
<comment type="caution">
    <text evidence="3">The sequence shown here is derived from an EMBL/GenBank/DDBJ whole genome shotgun (WGS) entry which is preliminary data.</text>
</comment>
<keyword evidence="2" id="KW-0732">Signal</keyword>
<reference evidence="3" key="2">
    <citation type="journal article" date="2021" name="PeerJ">
        <title>Extensive microbial diversity within the chicken gut microbiome revealed by metagenomics and culture.</title>
        <authorList>
            <person name="Gilroy R."/>
            <person name="Ravi A."/>
            <person name="Getino M."/>
            <person name="Pursley I."/>
            <person name="Horton D.L."/>
            <person name="Alikhan N.F."/>
            <person name="Baker D."/>
            <person name="Gharbi K."/>
            <person name="Hall N."/>
            <person name="Watson M."/>
            <person name="Adriaenssens E.M."/>
            <person name="Foster-Nyarko E."/>
            <person name="Jarju S."/>
            <person name="Secka A."/>
            <person name="Antonio M."/>
            <person name="Oren A."/>
            <person name="Chaudhuri R.R."/>
            <person name="La Ragione R."/>
            <person name="Hildebrand F."/>
            <person name="Pallen M.J."/>
        </authorList>
    </citation>
    <scope>NUCLEOTIDE SEQUENCE</scope>
    <source>
        <strain evidence="3">ChiGjej1B1-24693</strain>
    </source>
</reference>
<name>A0A9D1GYH5_9ACTN</name>
<accession>A0A9D1GYH5</accession>